<proteinExistence type="predicted"/>
<gene>
    <name evidence="1" type="ORF">K0M31_006278</name>
</gene>
<dbReference type="InterPro" id="IPR016024">
    <property type="entry name" value="ARM-type_fold"/>
</dbReference>
<evidence type="ECO:0000313" key="2">
    <source>
        <dbReference type="Proteomes" id="UP001177670"/>
    </source>
</evidence>
<dbReference type="Proteomes" id="UP001177670">
    <property type="component" value="Unassembled WGS sequence"/>
</dbReference>
<comment type="caution">
    <text evidence="1">The sequence shown here is derived from an EMBL/GenBank/DDBJ whole genome shotgun (WGS) entry which is preliminary data.</text>
</comment>
<name>A0AA40KLR3_9HYME</name>
<accession>A0AA40KLR3</accession>
<dbReference type="PANTHER" id="PTHR16356">
    <property type="entry name" value="TRANSMEMBRANE AND COILED-COIL DOMAIN-CONTAINING PROTEIN 6 TMCO6"/>
    <property type="match status" value="1"/>
</dbReference>
<reference evidence="1" key="1">
    <citation type="submission" date="2021-10" db="EMBL/GenBank/DDBJ databases">
        <title>Melipona bicolor Genome sequencing and assembly.</title>
        <authorList>
            <person name="Araujo N.S."/>
            <person name="Arias M.C."/>
        </authorList>
    </citation>
    <scope>NUCLEOTIDE SEQUENCE</scope>
    <source>
        <strain evidence="1">USP_2M_L1-L4_2017</strain>
        <tissue evidence="1">Whole body</tissue>
    </source>
</reference>
<dbReference type="Gene3D" id="1.25.10.10">
    <property type="entry name" value="Leucine-rich Repeat Variant"/>
    <property type="match status" value="2"/>
</dbReference>
<protein>
    <submittedName>
        <fullName evidence="1">Uncharacterized protein</fullName>
    </submittedName>
</protein>
<sequence>MEIEESTKENAVEVIRESVRELVHTERKENRTRTSNKNRVALGNIATKTPFTTEFVVGKAKALKKKALSIEEYEKLQNALIQSEHNVNSFLKVDNILFSLVRDLSSTNSALQLCAASCCCNIALGNAKACISLTKSIGPYLVLELDTLNYPLLEICIWTMGNLISGNNKAFEILHAQGCLKYIVSLIHNCDDTILPSVAYTAMHYVHTGFKCIEENEMTELANAAARRNLSFENPYFIWLLALLSSQKCCNTCLYNVVPLIVDYLYQNTTNNFICITACVRILANVLVQERSGQLVKYLLENQKYALSDLETLINKLLSCQYIHIRKETLWLIGNLCNHESPDVKIAVQGIIPRLSFLKQAILSTTQQYQYPSHDESNLNIPNKSSF</sequence>
<keyword evidence="2" id="KW-1185">Reference proteome</keyword>
<dbReference type="SUPFAM" id="SSF48371">
    <property type="entry name" value="ARM repeat"/>
    <property type="match status" value="1"/>
</dbReference>
<dbReference type="AlphaFoldDB" id="A0AA40KLR3"/>
<organism evidence="1 2">
    <name type="scientific">Melipona bicolor</name>
    <dbReference type="NCBI Taxonomy" id="60889"/>
    <lineage>
        <taxon>Eukaryota</taxon>
        <taxon>Metazoa</taxon>
        <taxon>Ecdysozoa</taxon>
        <taxon>Arthropoda</taxon>
        <taxon>Hexapoda</taxon>
        <taxon>Insecta</taxon>
        <taxon>Pterygota</taxon>
        <taxon>Neoptera</taxon>
        <taxon>Endopterygota</taxon>
        <taxon>Hymenoptera</taxon>
        <taxon>Apocrita</taxon>
        <taxon>Aculeata</taxon>
        <taxon>Apoidea</taxon>
        <taxon>Anthophila</taxon>
        <taxon>Apidae</taxon>
        <taxon>Melipona</taxon>
    </lineage>
</organism>
<dbReference type="PANTHER" id="PTHR16356:SF1">
    <property type="entry name" value="TRANSMEMBRANE AND COILED-COIL DOMAIN-CONTAINING PROTEIN 6"/>
    <property type="match status" value="1"/>
</dbReference>
<evidence type="ECO:0000313" key="1">
    <source>
        <dbReference type="EMBL" id="KAK1124931.1"/>
    </source>
</evidence>
<dbReference type="EMBL" id="JAHYIQ010000017">
    <property type="protein sequence ID" value="KAK1124931.1"/>
    <property type="molecule type" value="Genomic_DNA"/>
</dbReference>
<dbReference type="InterPro" id="IPR011989">
    <property type="entry name" value="ARM-like"/>
</dbReference>